<keyword evidence="3" id="KW-1185">Reference proteome</keyword>
<feature type="domain" description="Luciferase" evidence="1">
    <location>
        <begin position="70"/>
        <end position="133"/>
    </location>
</feature>
<organism evidence="2 3">
    <name type="scientific">Mucilaginibacter lutimaris</name>
    <dbReference type="NCBI Taxonomy" id="931629"/>
    <lineage>
        <taxon>Bacteria</taxon>
        <taxon>Pseudomonadati</taxon>
        <taxon>Bacteroidota</taxon>
        <taxon>Sphingobacteriia</taxon>
        <taxon>Sphingobacteriales</taxon>
        <taxon>Sphingobacteriaceae</taxon>
        <taxon>Mucilaginibacter</taxon>
    </lineage>
</organism>
<evidence type="ECO:0000313" key="2">
    <source>
        <dbReference type="EMBL" id="MFD0766005.1"/>
    </source>
</evidence>
<dbReference type="InterPro" id="IPR040841">
    <property type="entry name" value="Luciferase_dom"/>
</dbReference>
<accession>A0ABW2ZIG2</accession>
<reference evidence="3" key="1">
    <citation type="journal article" date="2019" name="Int. J. Syst. Evol. Microbiol.">
        <title>The Global Catalogue of Microorganisms (GCM) 10K type strain sequencing project: providing services to taxonomists for standard genome sequencing and annotation.</title>
        <authorList>
            <consortium name="The Broad Institute Genomics Platform"/>
            <consortium name="The Broad Institute Genome Sequencing Center for Infectious Disease"/>
            <person name="Wu L."/>
            <person name="Ma J."/>
        </authorList>
    </citation>
    <scope>NUCLEOTIDE SEQUENCE [LARGE SCALE GENOMIC DNA]</scope>
    <source>
        <strain evidence="3">CCUG 60742</strain>
    </source>
</reference>
<protein>
    <submittedName>
        <fullName evidence="2">Luciferase family protein</fullName>
    </submittedName>
</protein>
<gene>
    <name evidence="2" type="ORF">ACFQZI_14170</name>
</gene>
<evidence type="ECO:0000259" key="1">
    <source>
        <dbReference type="Pfam" id="PF17648"/>
    </source>
</evidence>
<dbReference type="Proteomes" id="UP001597073">
    <property type="component" value="Unassembled WGS sequence"/>
</dbReference>
<sequence>MFKFVIKYLGFLKFVPGLAHVYDGMLRMQSVVLKPELLVWIDEIETEVSGWQNIRVFTHKYGGLQFNCGNREMGHIHSNGLLDMLLNRNIKAQLMAEDARIKDHHSFKNSGWISVYMKEKADKDLAVRLFKIACDLKTKELNNLNIS</sequence>
<dbReference type="EMBL" id="JBHTIA010000009">
    <property type="protein sequence ID" value="MFD0766005.1"/>
    <property type="molecule type" value="Genomic_DNA"/>
</dbReference>
<comment type="caution">
    <text evidence="2">The sequence shown here is derived from an EMBL/GenBank/DDBJ whole genome shotgun (WGS) entry which is preliminary data.</text>
</comment>
<evidence type="ECO:0000313" key="3">
    <source>
        <dbReference type="Proteomes" id="UP001597073"/>
    </source>
</evidence>
<proteinExistence type="predicted"/>
<dbReference type="Pfam" id="PF17648">
    <property type="entry name" value="Luciferase"/>
    <property type="match status" value="1"/>
</dbReference>
<dbReference type="RefSeq" id="WP_377143517.1">
    <property type="nucleotide sequence ID" value="NZ_JBHTIA010000009.1"/>
</dbReference>
<name>A0ABW2ZIG2_9SPHI</name>